<organism evidence="1 2">
    <name type="scientific">Brassica carinata</name>
    <name type="common">Ethiopian mustard</name>
    <name type="synonym">Abyssinian cabbage</name>
    <dbReference type="NCBI Taxonomy" id="52824"/>
    <lineage>
        <taxon>Eukaryota</taxon>
        <taxon>Viridiplantae</taxon>
        <taxon>Streptophyta</taxon>
        <taxon>Embryophyta</taxon>
        <taxon>Tracheophyta</taxon>
        <taxon>Spermatophyta</taxon>
        <taxon>Magnoliopsida</taxon>
        <taxon>eudicotyledons</taxon>
        <taxon>Gunneridae</taxon>
        <taxon>Pentapetalae</taxon>
        <taxon>rosids</taxon>
        <taxon>malvids</taxon>
        <taxon>Brassicales</taxon>
        <taxon>Brassicaceae</taxon>
        <taxon>Brassiceae</taxon>
        <taxon>Brassica</taxon>
    </lineage>
</organism>
<dbReference type="AlphaFoldDB" id="A0A8X7QIV7"/>
<protein>
    <submittedName>
        <fullName evidence="1">Uncharacterized protein</fullName>
    </submittedName>
</protein>
<dbReference type="EMBL" id="JAAMPC010000013">
    <property type="protein sequence ID" value="KAG2270937.1"/>
    <property type="molecule type" value="Genomic_DNA"/>
</dbReference>
<reference evidence="1 2" key="1">
    <citation type="submission" date="2020-02" db="EMBL/GenBank/DDBJ databases">
        <authorList>
            <person name="Ma Q."/>
            <person name="Huang Y."/>
            <person name="Song X."/>
            <person name="Pei D."/>
        </authorList>
    </citation>
    <scope>NUCLEOTIDE SEQUENCE [LARGE SCALE GENOMIC DNA]</scope>
    <source>
        <strain evidence="1">Sxm20200214</strain>
        <tissue evidence="1">Leaf</tissue>
    </source>
</reference>
<evidence type="ECO:0000313" key="2">
    <source>
        <dbReference type="Proteomes" id="UP000886595"/>
    </source>
</evidence>
<dbReference type="Proteomes" id="UP000886595">
    <property type="component" value="Unassembled WGS sequence"/>
</dbReference>
<accession>A0A8X7QIV7</accession>
<dbReference type="OrthoDB" id="10527449at2759"/>
<gene>
    <name evidence="1" type="ORF">Bca52824_065492</name>
</gene>
<keyword evidence="2" id="KW-1185">Reference proteome</keyword>
<comment type="caution">
    <text evidence="1">The sequence shown here is derived from an EMBL/GenBank/DDBJ whole genome shotgun (WGS) entry which is preliminary data.</text>
</comment>
<evidence type="ECO:0000313" key="1">
    <source>
        <dbReference type="EMBL" id="KAG2270937.1"/>
    </source>
</evidence>
<proteinExistence type="predicted"/>
<sequence>MIKLCFHLSLSSGYKCELSCIQRDPPVSLILWGKNYIFQLKLGKFNFTSKHQTFTIPRIITEKQRPPLPDFFIHVGT</sequence>
<name>A0A8X7QIV7_BRACI</name>